<evidence type="ECO:0000313" key="7">
    <source>
        <dbReference type="Proteomes" id="UP000236291"/>
    </source>
</evidence>
<dbReference type="Gene3D" id="2.60.120.650">
    <property type="entry name" value="Cupin"/>
    <property type="match status" value="2"/>
</dbReference>
<organism evidence="6 7">
    <name type="scientific">Trifolium pratense</name>
    <name type="common">Red clover</name>
    <dbReference type="NCBI Taxonomy" id="57577"/>
    <lineage>
        <taxon>Eukaryota</taxon>
        <taxon>Viridiplantae</taxon>
        <taxon>Streptophyta</taxon>
        <taxon>Embryophyta</taxon>
        <taxon>Tracheophyta</taxon>
        <taxon>Spermatophyta</taxon>
        <taxon>Magnoliopsida</taxon>
        <taxon>eudicotyledons</taxon>
        <taxon>Gunneridae</taxon>
        <taxon>Pentapetalae</taxon>
        <taxon>rosids</taxon>
        <taxon>fabids</taxon>
        <taxon>Fabales</taxon>
        <taxon>Fabaceae</taxon>
        <taxon>Papilionoideae</taxon>
        <taxon>50 kb inversion clade</taxon>
        <taxon>NPAAA clade</taxon>
        <taxon>Hologalegina</taxon>
        <taxon>IRL clade</taxon>
        <taxon>Trifolieae</taxon>
        <taxon>Trifolium</taxon>
    </lineage>
</organism>
<feature type="non-terminal residue" evidence="6">
    <location>
        <position position="1"/>
    </location>
</feature>
<name>A0A2K3P8E4_TRIPR</name>
<keyword evidence="3" id="KW-0479">Metal-binding</keyword>
<dbReference type="GO" id="GO:0046872">
    <property type="term" value="F:metal ion binding"/>
    <property type="evidence" value="ECO:0007669"/>
    <property type="project" value="UniProtKB-KW"/>
</dbReference>
<dbReference type="ExpressionAtlas" id="A0A2K3P8E4">
    <property type="expression patterns" value="baseline"/>
</dbReference>
<evidence type="ECO:0000313" key="6">
    <source>
        <dbReference type="EMBL" id="PNY11561.1"/>
    </source>
</evidence>
<dbReference type="InterPro" id="IPR003347">
    <property type="entry name" value="JmjC_dom"/>
</dbReference>
<evidence type="ECO:0000256" key="1">
    <source>
        <dbReference type="ARBA" id="ARBA00004123"/>
    </source>
</evidence>
<dbReference type="STRING" id="57577.A0A2K3P8E4"/>
<dbReference type="AlphaFoldDB" id="A0A2K3P8E4"/>
<dbReference type="GO" id="GO:0003712">
    <property type="term" value="F:transcription coregulator activity"/>
    <property type="evidence" value="ECO:0007669"/>
    <property type="project" value="TreeGrafter"/>
</dbReference>
<dbReference type="InterPro" id="IPR045109">
    <property type="entry name" value="LSDs-like"/>
</dbReference>
<feature type="domain" description="JmjC" evidence="5">
    <location>
        <begin position="104"/>
        <end position="311"/>
    </location>
</feature>
<evidence type="ECO:0000256" key="3">
    <source>
        <dbReference type="ARBA" id="ARBA00022723"/>
    </source>
</evidence>
<dbReference type="GO" id="GO:0000785">
    <property type="term" value="C:chromatin"/>
    <property type="evidence" value="ECO:0007669"/>
    <property type="project" value="TreeGrafter"/>
</dbReference>
<dbReference type="GO" id="GO:0032259">
    <property type="term" value="P:methylation"/>
    <property type="evidence" value="ECO:0007669"/>
    <property type="project" value="UniProtKB-KW"/>
</dbReference>
<sequence length="352" mass="39830">EFRKLPINHRSAKGKLEVCYTATLDSILLFICLPMLVKKITIYAMLDVVKKLEEARSEEKKPIIQSKELAETFKLQDAEETLDNGCSCLKPCHWSKGKPVIVSNVLECSSDLSWEPLVMWRAFRQITNSKHDYCVMPDMGPRTYIAYGFAQEFGRGDSVTKLHCDASDAVNVLTHIAQVELKPEQIAAIKKLTRRHLEQDKRELHVDGKVVEIFHQHSGTNDDDLSCRPELKEVEKVTMKQENSSFAGGDSLDDYSPKEVNLRRSMLGDDVFIPAGLPHQVRNLKSCIKVALDFVSPEHIGECFRLTEECCKLPVNHKSAEDKFKVKKIVIQAMLDIKVCMTAITEGMTANH</sequence>
<dbReference type="GO" id="GO:0000118">
    <property type="term" value="C:histone deacetylase complex"/>
    <property type="evidence" value="ECO:0007669"/>
    <property type="project" value="TreeGrafter"/>
</dbReference>
<dbReference type="PANTHER" id="PTHR12549">
    <property type="entry name" value="JMJC DOMAIN-CONTAINING HISTONE DEMETHYLATION PROTEIN"/>
    <property type="match status" value="1"/>
</dbReference>
<dbReference type="GO" id="GO:0031490">
    <property type="term" value="F:chromatin DNA binding"/>
    <property type="evidence" value="ECO:0007669"/>
    <property type="project" value="TreeGrafter"/>
</dbReference>
<evidence type="ECO:0000256" key="4">
    <source>
        <dbReference type="ARBA" id="ARBA00023242"/>
    </source>
</evidence>
<dbReference type="EMBL" id="ASHM01004625">
    <property type="protein sequence ID" value="PNY11561.1"/>
    <property type="molecule type" value="Genomic_DNA"/>
</dbReference>
<evidence type="ECO:0000256" key="2">
    <source>
        <dbReference type="ARBA" id="ARBA00006801"/>
    </source>
</evidence>
<comment type="caution">
    <text evidence="6">The sequence shown here is derived from an EMBL/GenBank/DDBJ whole genome shotgun (WGS) entry which is preliminary data.</text>
</comment>
<dbReference type="GO" id="GO:0006357">
    <property type="term" value="P:regulation of transcription by RNA polymerase II"/>
    <property type="evidence" value="ECO:0007669"/>
    <property type="project" value="TreeGrafter"/>
</dbReference>
<gene>
    <name evidence="6" type="ORF">L195_g008170</name>
</gene>
<keyword evidence="4" id="KW-0539">Nucleus</keyword>
<dbReference type="GO" id="GO:0032454">
    <property type="term" value="F:histone H3K9 demethylase activity"/>
    <property type="evidence" value="ECO:0007669"/>
    <property type="project" value="InterPro"/>
</dbReference>
<dbReference type="GO" id="GO:0008168">
    <property type="term" value="F:methyltransferase activity"/>
    <property type="evidence" value="ECO:0007669"/>
    <property type="project" value="UniProtKB-KW"/>
</dbReference>
<keyword evidence="6" id="KW-0808">Transferase</keyword>
<dbReference type="PANTHER" id="PTHR12549:SF11">
    <property type="entry name" value="LYSINE-SPECIFIC DEMETHYLASE JMJ25"/>
    <property type="match status" value="1"/>
</dbReference>
<comment type="similarity">
    <text evidence="2">Belongs to the JARID1 histone demethylase family.</text>
</comment>
<comment type="subcellular location">
    <subcellularLocation>
        <location evidence="1">Nucleus</location>
    </subcellularLocation>
</comment>
<proteinExistence type="inferred from homology"/>
<evidence type="ECO:0000259" key="5">
    <source>
        <dbReference type="PROSITE" id="PS51184"/>
    </source>
</evidence>
<reference evidence="6 7" key="1">
    <citation type="journal article" date="2014" name="Am. J. Bot.">
        <title>Genome assembly and annotation for red clover (Trifolium pratense; Fabaceae).</title>
        <authorList>
            <person name="Istvanek J."/>
            <person name="Jaros M."/>
            <person name="Krenek A."/>
            <person name="Repkova J."/>
        </authorList>
    </citation>
    <scope>NUCLEOTIDE SEQUENCE [LARGE SCALE GENOMIC DNA]</scope>
    <source>
        <strain evidence="7">cv. Tatra</strain>
        <tissue evidence="6">Young leaves</tissue>
    </source>
</reference>
<dbReference type="SUPFAM" id="SSF51197">
    <property type="entry name" value="Clavaminate synthase-like"/>
    <property type="match status" value="1"/>
</dbReference>
<keyword evidence="6" id="KW-0489">Methyltransferase</keyword>
<dbReference type="Proteomes" id="UP000236291">
    <property type="component" value="Unassembled WGS sequence"/>
</dbReference>
<reference evidence="6 7" key="2">
    <citation type="journal article" date="2017" name="Front. Plant Sci.">
        <title>Gene Classification and Mining of Molecular Markers Useful in Red Clover (Trifolium pratense) Breeding.</title>
        <authorList>
            <person name="Istvanek J."/>
            <person name="Dluhosova J."/>
            <person name="Dluhos P."/>
            <person name="Patkova L."/>
            <person name="Nedelnik J."/>
            <person name="Repkova J."/>
        </authorList>
    </citation>
    <scope>NUCLEOTIDE SEQUENCE [LARGE SCALE GENOMIC DNA]</scope>
    <source>
        <strain evidence="7">cv. Tatra</strain>
        <tissue evidence="6">Young leaves</tissue>
    </source>
</reference>
<accession>A0A2K3P8E4</accession>
<protein>
    <submittedName>
        <fullName evidence="6">Lysine-specific demethylase 3B</fullName>
    </submittedName>
</protein>
<dbReference type="PROSITE" id="PS51184">
    <property type="entry name" value="JMJC"/>
    <property type="match status" value="1"/>
</dbReference>
<dbReference type="SMART" id="SM00558">
    <property type="entry name" value="JmjC"/>
    <property type="match status" value="1"/>
</dbReference>